<dbReference type="EMBL" id="JAHBBD010000013">
    <property type="protein sequence ID" value="MBW3083062.1"/>
    <property type="molecule type" value="Genomic_DNA"/>
</dbReference>
<dbReference type="RefSeq" id="WP_219081828.1">
    <property type="nucleotide sequence ID" value="NZ_JAHBBD010000013.1"/>
</dbReference>
<dbReference type="NCBIfam" id="TIGR02100">
    <property type="entry name" value="glgX_debranch"/>
    <property type="match status" value="1"/>
</dbReference>
<dbReference type="InterPro" id="IPR044505">
    <property type="entry name" value="GlgX_Isoamylase_N_E_set"/>
</dbReference>
<feature type="domain" description="Glycosyl hydrolase family 13 catalytic" evidence="2">
    <location>
        <begin position="212"/>
        <end position="640"/>
    </location>
</feature>
<feature type="region of interest" description="Disordered" evidence="1">
    <location>
        <begin position="540"/>
        <end position="563"/>
    </location>
</feature>
<feature type="compositionally biased region" description="Low complexity" evidence="1">
    <location>
        <begin position="744"/>
        <end position="774"/>
    </location>
</feature>
<sequence length="802" mass="89725">MRNPELHRYATRPGFYFTDDGGADVVVRSENADQVWLSVIEPLDRPTAFFNEAIRLPDDPQTPFVAQIRSHPVSTRALEGLGLRETLFRMSGPNYGLWYVHLPKAWDGMRYGYRVDGTWDPRHGVRFNPYKFLIDPHGKGVDGRMELDPAAFSYQCEIVDGKVRGSAWGPMSTVDSLGKVPMSVAIDDRDESKHEGEPSHPHVPWSKTVIYELHVKGFTADAPWLPAELRGTYAGLAHPTTLAYLQRLGVTSIELLPIQAKQDELFLQERGGTNYWGYSTLSYFAPEPSYATRTAQRKGAAAVRKEVIDMVRAMHEAGFEVIMDVVYNHTCEGGCEGPTVCWRGLDTLTYYRQQKGNPSRLEDTTGCGNTLDFTNTPVVTFAIDSLRYWAKRIGIDGFRFDLAASLARLDGEFTRHHPFLYALRSDLLLGNLKIIMEPWDLGNQGWRTGQFGLPFGEWNDRFRDTTRRFWLTDVANGARPGDVGMQEIATRLCGSADLFATDPGRGATASINFVACHDGFTLTDLTRYAIKHNELNGENNIDGSNTNNSVNFGVEGPTTDPKVEGRRERAALNMFGMLLMSLGTPMLLAGDEFLNTQEGNNNAYCQDNAITWLNWDWMRHQGDSPERRRIKAVSELIAIRKSLELFHHEDFFTRLTQLGLLKPSSRVQWFLPDGTTPMESDWFDTSLRSFTMRLMSADEVDVLIVVNGVDRDMDFRLPSDSLWRCRWSSAVSSGDRPEPRRSPDAPNGGTAAAPNAAAHSPAPARTAAPSADATAGYAARAADDHLWRVPSLSISLIQQIPW</sequence>
<dbReference type="SMART" id="SM00642">
    <property type="entry name" value="Aamy"/>
    <property type="match status" value="1"/>
</dbReference>
<gene>
    <name evidence="3" type="primary">glgX</name>
    <name evidence="3" type="ORF">KIH73_06710</name>
</gene>
<dbReference type="InterPro" id="IPR011837">
    <property type="entry name" value="Glycogen_debranch_GlgX"/>
</dbReference>
<comment type="caution">
    <text evidence="3">The sequence shown here is derived from an EMBL/GenBank/DDBJ whole genome shotgun (WGS) entry which is preliminary data.</text>
</comment>
<name>A0ABS6W9Q6_9BIFI</name>
<evidence type="ECO:0000313" key="4">
    <source>
        <dbReference type="Proteomes" id="UP000812844"/>
    </source>
</evidence>
<keyword evidence="4" id="KW-1185">Reference proteome</keyword>
<accession>A0ABS6W9Q6</accession>
<dbReference type="CDD" id="cd02856">
    <property type="entry name" value="E_set_GDE_Isoamylase_N"/>
    <property type="match status" value="1"/>
</dbReference>
<evidence type="ECO:0000259" key="2">
    <source>
        <dbReference type="SMART" id="SM00642"/>
    </source>
</evidence>
<protein>
    <submittedName>
        <fullName evidence="3">Glycogen debranching protein GlgX</fullName>
    </submittedName>
</protein>
<feature type="region of interest" description="Disordered" evidence="1">
    <location>
        <begin position="730"/>
        <end position="774"/>
    </location>
</feature>
<evidence type="ECO:0000256" key="1">
    <source>
        <dbReference type="SAM" id="MobiDB-lite"/>
    </source>
</evidence>
<dbReference type="Pfam" id="PF00128">
    <property type="entry name" value="Alpha-amylase"/>
    <property type="match status" value="1"/>
</dbReference>
<dbReference type="InterPro" id="IPR006047">
    <property type="entry name" value="GH13_cat_dom"/>
</dbReference>
<dbReference type="PANTHER" id="PTHR43002">
    <property type="entry name" value="GLYCOGEN DEBRANCHING ENZYME"/>
    <property type="match status" value="1"/>
</dbReference>
<proteinExistence type="predicted"/>
<organism evidence="3 4">
    <name type="scientific">Bifidobacterium phasiani</name>
    <dbReference type="NCBI Taxonomy" id="2834431"/>
    <lineage>
        <taxon>Bacteria</taxon>
        <taxon>Bacillati</taxon>
        <taxon>Actinomycetota</taxon>
        <taxon>Actinomycetes</taxon>
        <taxon>Bifidobacteriales</taxon>
        <taxon>Bifidobacteriaceae</taxon>
        <taxon>Bifidobacterium</taxon>
    </lineage>
</organism>
<feature type="compositionally biased region" description="Polar residues" evidence="1">
    <location>
        <begin position="540"/>
        <end position="551"/>
    </location>
</feature>
<dbReference type="Proteomes" id="UP000812844">
    <property type="component" value="Unassembled WGS sequence"/>
</dbReference>
<evidence type="ECO:0000313" key="3">
    <source>
        <dbReference type="EMBL" id="MBW3083062.1"/>
    </source>
</evidence>
<dbReference type="CDD" id="cd11326">
    <property type="entry name" value="AmyAc_Glg_debranch"/>
    <property type="match status" value="1"/>
</dbReference>
<reference evidence="3 4" key="1">
    <citation type="submission" date="2021-05" db="EMBL/GenBank/DDBJ databases">
        <title>Phylogenetic classification of ten novel species belonging to the genus Bifidobacterium comprising B. colchicus sp. nov., B. abeli sp. nov., B. bicoloris sp. nov., B. guerezis sp. nov., B. rosaliae sp. nov., B. santillanensis sp. nov., B. argentati sp. nov., B. amazzoni sp. nov., B. pluviali sp. nov., and B. pinnaculum sp. nov.</title>
        <authorList>
            <person name="Lugli G.A."/>
            <person name="Ruiz Garcia L."/>
            <person name="Margolles A."/>
            <person name="Ventura M."/>
        </authorList>
    </citation>
    <scope>NUCLEOTIDE SEQUENCE [LARGE SCALE GENOMIC DNA]</scope>
    <source>
        <strain evidence="3 4">6T3</strain>
    </source>
</reference>